<dbReference type="Pfam" id="PF01393">
    <property type="entry name" value="Chromo_shadow"/>
    <property type="match status" value="1"/>
</dbReference>
<sequence length="266" mass="29898">MARPRGRPKKKVKQKAKNIAALSDDEQSDIGDSSLPLRVGPISPSEHSDDFEATNGDDFGGKSDVAADDVGEGEEDEDDEDEEENVYVVEAIKKHMVDENGDIRFQVKWEGYDSKKDLTWEPEENLSESATDILQEYFNKVGGRDAIFEETEKARGKKRRQSAGASNAATKRSRKNGSHPASSTPPATTKPWSPPSGSWEDDVEHIDACEELQDGKLLVFLNWKNGKKTRHETSVVYKKCPQKMLQFYEKHVRIVRDKNLTETAEN</sequence>
<evidence type="ECO:0000259" key="5">
    <source>
        <dbReference type="PROSITE" id="PS50013"/>
    </source>
</evidence>
<dbReference type="PANTHER" id="PTHR22812">
    <property type="entry name" value="CHROMOBOX PROTEIN"/>
    <property type="match status" value="1"/>
</dbReference>
<keyword evidence="3" id="KW-0539">Nucleus</keyword>
<evidence type="ECO:0000256" key="4">
    <source>
        <dbReference type="SAM" id="MobiDB-lite"/>
    </source>
</evidence>
<feature type="compositionally biased region" description="Low complexity" evidence="4">
    <location>
        <begin position="178"/>
        <end position="191"/>
    </location>
</feature>
<keyword evidence="7" id="KW-1185">Reference proteome</keyword>
<accession>A0A086T7R6</accession>
<dbReference type="InterPro" id="IPR016197">
    <property type="entry name" value="Chromo-like_dom_sf"/>
</dbReference>
<name>A0A086T7R6_HAPC1</name>
<comment type="subunit">
    <text evidence="2">Component of the NuA4 histone acetyltransferase complex.</text>
</comment>
<feature type="compositionally biased region" description="Basic residues" evidence="4">
    <location>
        <begin position="1"/>
        <end position="16"/>
    </location>
</feature>
<reference evidence="7" key="1">
    <citation type="journal article" date="2014" name="Genome Announc.">
        <title>Genome sequence and annotation of Acremonium chrysogenum, producer of the beta-lactam antibiotic cephalosporin C.</title>
        <authorList>
            <person name="Terfehr D."/>
            <person name="Dahlmann T.A."/>
            <person name="Specht T."/>
            <person name="Zadra I."/>
            <person name="Kuernsteiner H."/>
            <person name="Kueck U."/>
        </authorList>
    </citation>
    <scope>NUCLEOTIDE SEQUENCE [LARGE SCALE GENOMIC DNA]</scope>
    <source>
        <strain evidence="7">ATCC 11550 / CBS 779.69 / DSM 880 / IAM 14645 / JCM 23072 / IMI 49137</strain>
    </source>
</reference>
<comment type="caution">
    <text evidence="6">The sequence shown here is derived from an EMBL/GenBank/DDBJ whole genome shotgun (WGS) entry which is preliminary data.</text>
</comment>
<proteinExistence type="predicted"/>
<feature type="compositionally biased region" description="Acidic residues" evidence="4">
    <location>
        <begin position="66"/>
        <end position="84"/>
    </location>
</feature>
<dbReference type="SMART" id="SM00298">
    <property type="entry name" value="CHROMO"/>
    <property type="match status" value="1"/>
</dbReference>
<dbReference type="GO" id="GO:0000792">
    <property type="term" value="C:heterochromatin"/>
    <property type="evidence" value="ECO:0007669"/>
    <property type="project" value="UniProtKB-ARBA"/>
</dbReference>
<dbReference type="SUPFAM" id="SSF54160">
    <property type="entry name" value="Chromo domain-like"/>
    <property type="match status" value="2"/>
</dbReference>
<feature type="region of interest" description="Disordered" evidence="4">
    <location>
        <begin position="149"/>
        <end position="205"/>
    </location>
</feature>
<protein>
    <submittedName>
        <fullName evidence="6">Chromo domain-containing protein-like protein</fullName>
    </submittedName>
</protein>
<dbReference type="SMART" id="SM00300">
    <property type="entry name" value="ChSh"/>
    <property type="match status" value="1"/>
</dbReference>
<dbReference type="InterPro" id="IPR023779">
    <property type="entry name" value="Chromodomain_CS"/>
</dbReference>
<dbReference type="CDD" id="cd18657">
    <property type="entry name" value="CSD_Swi6"/>
    <property type="match status" value="1"/>
</dbReference>
<gene>
    <name evidence="6" type="ORF">ACRE_037900</name>
</gene>
<evidence type="ECO:0000256" key="3">
    <source>
        <dbReference type="ARBA" id="ARBA00023242"/>
    </source>
</evidence>
<comment type="subcellular location">
    <subcellularLocation>
        <location evidence="1">Nucleus</location>
    </subcellularLocation>
</comment>
<dbReference type="Pfam" id="PF00385">
    <property type="entry name" value="Chromo"/>
    <property type="match status" value="1"/>
</dbReference>
<feature type="region of interest" description="Disordered" evidence="4">
    <location>
        <begin position="1"/>
        <end position="84"/>
    </location>
</feature>
<dbReference type="Proteomes" id="UP000029964">
    <property type="component" value="Unassembled WGS sequence"/>
</dbReference>
<dbReference type="PROSITE" id="PS00598">
    <property type="entry name" value="CHROMO_1"/>
    <property type="match status" value="1"/>
</dbReference>
<evidence type="ECO:0000256" key="2">
    <source>
        <dbReference type="ARBA" id="ARBA00011353"/>
    </source>
</evidence>
<organism evidence="6 7">
    <name type="scientific">Hapsidospora chrysogenum (strain ATCC 11550 / CBS 779.69 / DSM 880 / IAM 14645 / JCM 23072 / IMI 49137)</name>
    <name type="common">Acremonium chrysogenum</name>
    <dbReference type="NCBI Taxonomy" id="857340"/>
    <lineage>
        <taxon>Eukaryota</taxon>
        <taxon>Fungi</taxon>
        <taxon>Dikarya</taxon>
        <taxon>Ascomycota</taxon>
        <taxon>Pezizomycotina</taxon>
        <taxon>Sordariomycetes</taxon>
        <taxon>Hypocreomycetidae</taxon>
        <taxon>Hypocreales</taxon>
        <taxon>Bionectriaceae</taxon>
        <taxon>Hapsidospora</taxon>
    </lineage>
</organism>
<dbReference type="EMBL" id="JPKY01000032">
    <property type="protein sequence ID" value="KFH45398.1"/>
    <property type="molecule type" value="Genomic_DNA"/>
</dbReference>
<dbReference type="OrthoDB" id="433924at2759"/>
<dbReference type="CDD" id="cd00024">
    <property type="entry name" value="CD_CSD"/>
    <property type="match status" value="1"/>
</dbReference>
<dbReference type="HOGENOM" id="CLU_045874_0_0_1"/>
<dbReference type="InterPro" id="IPR008251">
    <property type="entry name" value="Chromo_shadow_dom"/>
</dbReference>
<dbReference type="GO" id="GO:0005634">
    <property type="term" value="C:nucleus"/>
    <property type="evidence" value="ECO:0007669"/>
    <property type="project" value="UniProtKB-SubCell"/>
</dbReference>
<dbReference type="Gene3D" id="2.40.50.40">
    <property type="match status" value="2"/>
</dbReference>
<feature type="domain" description="Chromo" evidence="5">
    <location>
        <begin position="87"/>
        <end position="140"/>
    </location>
</feature>
<dbReference type="InterPro" id="IPR051219">
    <property type="entry name" value="Heterochromatin_chromo-domain"/>
</dbReference>
<evidence type="ECO:0000313" key="6">
    <source>
        <dbReference type="EMBL" id="KFH45398.1"/>
    </source>
</evidence>
<dbReference type="STRING" id="857340.A0A086T7R6"/>
<dbReference type="PROSITE" id="PS50013">
    <property type="entry name" value="CHROMO_2"/>
    <property type="match status" value="1"/>
</dbReference>
<evidence type="ECO:0000256" key="1">
    <source>
        <dbReference type="ARBA" id="ARBA00004123"/>
    </source>
</evidence>
<dbReference type="AlphaFoldDB" id="A0A086T7R6"/>
<dbReference type="GO" id="GO:0006338">
    <property type="term" value="P:chromatin remodeling"/>
    <property type="evidence" value="ECO:0007669"/>
    <property type="project" value="UniProtKB-ARBA"/>
</dbReference>
<dbReference type="InterPro" id="IPR000953">
    <property type="entry name" value="Chromo/chromo_shadow_dom"/>
</dbReference>
<evidence type="ECO:0000313" key="7">
    <source>
        <dbReference type="Proteomes" id="UP000029964"/>
    </source>
</evidence>
<dbReference type="InterPro" id="IPR023780">
    <property type="entry name" value="Chromo_domain"/>
</dbReference>